<keyword evidence="6 9" id="KW-0472">Membrane</keyword>
<keyword evidence="3" id="KW-0999">Mitochondrion inner membrane</keyword>
<evidence type="ECO:0000256" key="8">
    <source>
        <dbReference type="SAM" id="MobiDB-lite"/>
    </source>
</evidence>
<feature type="compositionally biased region" description="Basic and acidic residues" evidence="8">
    <location>
        <begin position="129"/>
        <end position="138"/>
    </location>
</feature>
<dbReference type="GO" id="GO:0030003">
    <property type="term" value="P:intracellular monoatomic cation homeostasis"/>
    <property type="evidence" value="ECO:0007669"/>
    <property type="project" value="TreeGrafter"/>
</dbReference>
<evidence type="ECO:0000256" key="4">
    <source>
        <dbReference type="ARBA" id="ARBA00022989"/>
    </source>
</evidence>
<name>A0A8T3CET8_9TELE</name>
<feature type="compositionally biased region" description="Pro residues" evidence="8">
    <location>
        <begin position="153"/>
        <end position="172"/>
    </location>
</feature>
<gene>
    <name evidence="11" type="ORF">AGOR_G00251910</name>
</gene>
<dbReference type="OrthoDB" id="624114at2759"/>
<keyword evidence="5 7" id="KW-0496">Mitochondrion</keyword>
<evidence type="ECO:0000256" key="7">
    <source>
        <dbReference type="PROSITE-ProRule" id="PRU01094"/>
    </source>
</evidence>
<evidence type="ECO:0000313" key="11">
    <source>
        <dbReference type="EMBL" id="KAI1882551.1"/>
    </source>
</evidence>
<evidence type="ECO:0000256" key="2">
    <source>
        <dbReference type="ARBA" id="ARBA00022692"/>
    </source>
</evidence>
<protein>
    <recommendedName>
        <fullName evidence="10">Letm1 RBD domain-containing protein</fullName>
    </recommendedName>
</protein>
<dbReference type="AlphaFoldDB" id="A0A8T3CET8"/>
<feature type="domain" description="Letm1 RBD" evidence="10">
    <location>
        <begin position="286"/>
        <end position="511"/>
    </location>
</feature>
<evidence type="ECO:0000313" key="12">
    <source>
        <dbReference type="Proteomes" id="UP000829720"/>
    </source>
</evidence>
<keyword evidence="2 9" id="KW-0812">Transmembrane</keyword>
<evidence type="ECO:0000256" key="1">
    <source>
        <dbReference type="ARBA" id="ARBA00004434"/>
    </source>
</evidence>
<feature type="region of interest" description="Disordered" evidence="8">
    <location>
        <begin position="466"/>
        <end position="493"/>
    </location>
</feature>
<keyword evidence="4 9" id="KW-1133">Transmembrane helix</keyword>
<dbReference type="Proteomes" id="UP000829720">
    <property type="component" value="Unassembled WGS sequence"/>
</dbReference>
<evidence type="ECO:0000256" key="9">
    <source>
        <dbReference type="SAM" id="Phobius"/>
    </source>
</evidence>
<dbReference type="InterPro" id="IPR044202">
    <property type="entry name" value="LETM1/MDM38-like"/>
</dbReference>
<dbReference type="GO" id="GO:0043022">
    <property type="term" value="F:ribosome binding"/>
    <property type="evidence" value="ECO:0007669"/>
    <property type="project" value="InterPro"/>
</dbReference>
<keyword evidence="12" id="KW-1185">Reference proteome</keyword>
<feature type="region of interest" description="Disordered" evidence="8">
    <location>
        <begin position="129"/>
        <end position="173"/>
    </location>
</feature>
<evidence type="ECO:0000256" key="6">
    <source>
        <dbReference type="ARBA" id="ARBA00023136"/>
    </source>
</evidence>
<evidence type="ECO:0000259" key="10">
    <source>
        <dbReference type="PROSITE" id="PS51758"/>
    </source>
</evidence>
<comment type="caution">
    <text evidence="11">The sequence shown here is derived from an EMBL/GenBank/DDBJ whole genome shotgun (WGS) entry which is preliminary data.</text>
</comment>
<evidence type="ECO:0000256" key="3">
    <source>
        <dbReference type="ARBA" id="ARBA00022792"/>
    </source>
</evidence>
<dbReference type="Pfam" id="PF07766">
    <property type="entry name" value="LETM1_RBD"/>
    <property type="match status" value="1"/>
</dbReference>
<dbReference type="GO" id="GO:0005743">
    <property type="term" value="C:mitochondrial inner membrane"/>
    <property type="evidence" value="ECO:0007669"/>
    <property type="project" value="UniProtKB-SubCell"/>
</dbReference>
<comment type="subcellular location">
    <subcellularLocation>
        <location evidence="1">Mitochondrion inner membrane</location>
        <topology evidence="1">Single-pass membrane protein</topology>
    </subcellularLocation>
</comment>
<accession>A0A8T3CET8</accession>
<feature type="transmembrane region" description="Helical" evidence="9">
    <location>
        <begin position="240"/>
        <end position="263"/>
    </location>
</feature>
<dbReference type="PROSITE" id="PS51758">
    <property type="entry name" value="LETM1_RBD"/>
    <property type="match status" value="1"/>
</dbReference>
<organism evidence="11 12">
    <name type="scientific">Albula goreensis</name>
    <dbReference type="NCBI Taxonomy" id="1534307"/>
    <lineage>
        <taxon>Eukaryota</taxon>
        <taxon>Metazoa</taxon>
        <taxon>Chordata</taxon>
        <taxon>Craniata</taxon>
        <taxon>Vertebrata</taxon>
        <taxon>Euteleostomi</taxon>
        <taxon>Actinopterygii</taxon>
        <taxon>Neopterygii</taxon>
        <taxon>Teleostei</taxon>
        <taxon>Albuliformes</taxon>
        <taxon>Albulidae</taxon>
        <taxon>Albula</taxon>
    </lineage>
</organism>
<sequence length="550" mass="61629">MDYNFFDGSRPELPLTALCAHPTKKFDSELREAFSQNRAPSFQQSSSPSAESNGRRVTVEIFWDTEISKKQSTHHGSVQLTGAVCRGEIKGILLAVQEANLRLPPTCGLHSSCVQARSLHSSGRWLQEVKEKKEKAVEDDSSEKQPASAAESAPPPAQGPAPPPASAAPGPPAAAKAMEKAVLRKSLSQRVVEELKHYYHGFRLLGIDTNIAGRMVWRLLHGQQLTRRERRRLMRTCADLFRLVPFTVFIIVPFMEFLLPVFLKLFPEMLPSTFETESKKEEKQKKGLAAKLELAKFLQETIAEMARRNKAQLGEETQKFSTYVQKVRHTGEQPTTKDIVQFSKLFEDELTLEHLERPQLVALCKLLELQPIGTNNLLRFQLLLQLRTIKADDEMIATESVASMSVSELQAACRSRGMRSLGLTTDQLRQQLQQWLDLHLKENVPPSLLLLSRAMYLTDHTPKPPVIPPIPKLEKAPAPPPVAESPAQEKPMMASQDLLKDPAPIIKQIKEEELRDKAFISDMPSTEAQIIHAKNAELAQMPKKMSANGM</sequence>
<proteinExistence type="predicted"/>
<reference evidence="11" key="1">
    <citation type="submission" date="2021-01" db="EMBL/GenBank/DDBJ databases">
        <authorList>
            <person name="Zahm M."/>
            <person name="Roques C."/>
            <person name="Cabau C."/>
            <person name="Klopp C."/>
            <person name="Donnadieu C."/>
            <person name="Jouanno E."/>
            <person name="Lampietro C."/>
            <person name="Louis A."/>
            <person name="Herpin A."/>
            <person name="Echchiki A."/>
            <person name="Berthelot C."/>
            <person name="Parey E."/>
            <person name="Roest-Crollius H."/>
            <person name="Braasch I."/>
            <person name="Postlethwait J."/>
            <person name="Bobe J."/>
            <person name="Montfort J."/>
            <person name="Bouchez O."/>
            <person name="Begum T."/>
            <person name="Mejri S."/>
            <person name="Adams A."/>
            <person name="Chen W.-J."/>
            <person name="Guiguen Y."/>
        </authorList>
    </citation>
    <scope>NUCLEOTIDE SEQUENCE</scope>
    <source>
        <tissue evidence="11">Blood</tissue>
    </source>
</reference>
<dbReference type="InterPro" id="IPR033122">
    <property type="entry name" value="LETM1-like_RBD"/>
</dbReference>
<evidence type="ECO:0000256" key="5">
    <source>
        <dbReference type="ARBA" id="ARBA00023128"/>
    </source>
</evidence>
<feature type="compositionally biased region" description="Pro residues" evidence="8">
    <location>
        <begin position="466"/>
        <end position="483"/>
    </location>
</feature>
<dbReference type="EMBL" id="JAERUA010000025">
    <property type="protein sequence ID" value="KAI1882551.1"/>
    <property type="molecule type" value="Genomic_DNA"/>
</dbReference>
<dbReference type="PANTHER" id="PTHR14009">
    <property type="entry name" value="LEUCINE ZIPPER-EF-HAND CONTAINING TRANSMEMBRANE PROTEIN"/>
    <property type="match status" value="1"/>
</dbReference>
<dbReference type="PANTHER" id="PTHR14009:SF7">
    <property type="entry name" value="LETM1 DOMAIN-CONTAINING PROTEIN LETM2, MITOCHONDRIAL"/>
    <property type="match status" value="1"/>
</dbReference>